<dbReference type="EMBL" id="JASPKZ010001579">
    <property type="protein sequence ID" value="KAJ9597894.1"/>
    <property type="molecule type" value="Genomic_DNA"/>
</dbReference>
<evidence type="ECO:0000256" key="4">
    <source>
        <dbReference type="ARBA" id="ARBA00022801"/>
    </source>
</evidence>
<keyword evidence="5 8" id="KW-0720">Serine protease</keyword>
<feature type="chain" id="PRO_5042024399" description="Peptidase S1 domain-containing protein" evidence="9">
    <location>
        <begin position="18"/>
        <end position="256"/>
    </location>
</feature>
<comment type="similarity">
    <text evidence="1">Belongs to the peptidase S1 family.</text>
</comment>
<evidence type="ECO:0000256" key="5">
    <source>
        <dbReference type="ARBA" id="ARBA00022825"/>
    </source>
</evidence>
<comment type="caution">
    <text evidence="11">The sequence shown here is derived from an EMBL/GenBank/DDBJ whole genome shotgun (WGS) entry which is preliminary data.</text>
</comment>
<feature type="domain" description="Peptidase S1" evidence="10">
    <location>
        <begin position="32"/>
        <end position="254"/>
    </location>
</feature>
<dbReference type="GO" id="GO:0006508">
    <property type="term" value="P:proteolysis"/>
    <property type="evidence" value="ECO:0007669"/>
    <property type="project" value="UniProtKB-KW"/>
</dbReference>
<evidence type="ECO:0000256" key="1">
    <source>
        <dbReference type="ARBA" id="ARBA00007664"/>
    </source>
</evidence>
<evidence type="ECO:0000256" key="8">
    <source>
        <dbReference type="RuleBase" id="RU363034"/>
    </source>
</evidence>
<evidence type="ECO:0000313" key="12">
    <source>
        <dbReference type="Proteomes" id="UP001233999"/>
    </source>
</evidence>
<dbReference type="PROSITE" id="PS50240">
    <property type="entry name" value="TRYPSIN_DOM"/>
    <property type="match status" value="1"/>
</dbReference>
<keyword evidence="12" id="KW-1185">Reference proteome</keyword>
<dbReference type="Gene3D" id="2.40.10.10">
    <property type="entry name" value="Trypsin-like serine proteases"/>
    <property type="match status" value="2"/>
</dbReference>
<dbReference type="FunFam" id="2.40.10.10:FF:000077">
    <property type="entry name" value="Predicted protein"/>
    <property type="match status" value="1"/>
</dbReference>
<dbReference type="Pfam" id="PF00089">
    <property type="entry name" value="Trypsin"/>
    <property type="match status" value="1"/>
</dbReference>
<evidence type="ECO:0000259" key="10">
    <source>
        <dbReference type="PROSITE" id="PS50240"/>
    </source>
</evidence>
<reference evidence="11" key="2">
    <citation type="submission" date="2023-05" db="EMBL/GenBank/DDBJ databases">
        <authorList>
            <person name="Fouks B."/>
        </authorList>
    </citation>
    <scope>NUCLEOTIDE SEQUENCE</scope>
    <source>
        <strain evidence="11">Stay&amp;Tobe</strain>
        <tissue evidence="11">Testes</tissue>
    </source>
</reference>
<reference evidence="11" key="1">
    <citation type="journal article" date="2023" name="IScience">
        <title>Live-bearing cockroach genome reveals convergent evolutionary mechanisms linked to viviparity in insects and beyond.</title>
        <authorList>
            <person name="Fouks B."/>
            <person name="Harrison M.C."/>
            <person name="Mikhailova A.A."/>
            <person name="Marchal E."/>
            <person name="English S."/>
            <person name="Carruthers M."/>
            <person name="Jennings E.C."/>
            <person name="Chiamaka E.L."/>
            <person name="Frigard R.A."/>
            <person name="Pippel M."/>
            <person name="Attardo G.M."/>
            <person name="Benoit J.B."/>
            <person name="Bornberg-Bauer E."/>
            <person name="Tobe S.S."/>
        </authorList>
    </citation>
    <scope>NUCLEOTIDE SEQUENCE</scope>
    <source>
        <strain evidence="11">Stay&amp;Tobe</strain>
    </source>
</reference>
<accession>A0AAD8AF05</accession>
<dbReference type="InterPro" id="IPR018114">
    <property type="entry name" value="TRYPSIN_HIS"/>
</dbReference>
<evidence type="ECO:0000256" key="6">
    <source>
        <dbReference type="ARBA" id="ARBA00023145"/>
    </source>
</evidence>
<dbReference type="CDD" id="cd00190">
    <property type="entry name" value="Tryp_SPc"/>
    <property type="match status" value="1"/>
</dbReference>
<dbReference type="SMART" id="SM00020">
    <property type="entry name" value="Tryp_SPc"/>
    <property type="match status" value="1"/>
</dbReference>
<keyword evidence="3 9" id="KW-0732">Signal</keyword>
<dbReference type="InterPro" id="IPR001314">
    <property type="entry name" value="Peptidase_S1A"/>
</dbReference>
<dbReference type="PANTHER" id="PTHR24276:SF91">
    <property type="entry name" value="AT26814P-RELATED"/>
    <property type="match status" value="1"/>
</dbReference>
<evidence type="ECO:0000256" key="2">
    <source>
        <dbReference type="ARBA" id="ARBA00022670"/>
    </source>
</evidence>
<keyword evidence="7" id="KW-1015">Disulfide bond</keyword>
<protein>
    <recommendedName>
        <fullName evidence="10">Peptidase S1 domain-containing protein</fullName>
    </recommendedName>
</protein>
<dbReference type="InterPro" id="IPR050430">
    <property type="entry name" value="Peptidase_S1"/>
</dbReference>
<dbReference type="GO" id="GO:0004252">
    <property type="term" value="F:serine-type endopeptidase activity"/>
    <property type="evidence" value="ECO:0007669"/>
    <property type="project" value="InterPro"/>
</dbReference>
<dbReference type="InterPro" id="IPR043504">
    <property type="entry name" value="Peptidase_S1_PA_chymotrypsin"/>
</dbReference>
<organism evidence="11 12">
    <name type="scientific">Diploptera punctata</name>
    <name type="common">Pacific beetle cockroach</name>
    <dbReference type="NCBI Taxonomy" id="6984"/>
    <lineage>
        <taxon>Eukaryota</taxon>
        <taxon>Metazoa</taxon>
        <taxon>Ecdysozoa</taxon>
        <taxon>Arthropoda</taxon>
        <taxon>Hexapoda</taxon>
        <taxon>Insecta</taxon>
        <taxon>Pterygota</taxon>
        <taxon>Neoptera</taxon>
        <taxon>Polyneoptera</taxon>
        <taxon>Dictyoptera</taxon>
        <taxon>Blattodea</taxon>
        <taxon>Blaberoidea</taxon>
        <taxon>Blaberidae</taxon>
        <taxon>Diplopterinae</taxon>
        <taxon>Diploptera</taxon>
    </lineage>
</organism>
<dbReference type="PANTHER" id="PTHR24276">
    <property type="entry name" value="POLYSERASE-RELATED"/>
    <property type="match status" value="1"/>
</dbReference>
<dbReference type="SUPFAM" id="SSF50494">
    <property type="entry name" value="Trypsin-like serine proteases"/>
    <property type="match status" value="1"/>
</dbReference>
<evidence type="ECO:0000313" key="11">
    <source>
        <dbReference type="EMBL" id="KAJ9597894.1"/>
    </source>
</evidence>
<dbReference type="PROSITE" id="PS00135">
    <property type="entry name" value="TRYPSIN_SER"/>
    <property type="match status" value="1"/>
</dbReference>
<keyword evidence="4 8" id="KW-0378">Hydrolase</keyword>
<dbReference type="PRINTS" id="PR00722">
    <property type="entry name" value="CHYMOTRYPSIN"/>
</dbReference>
<proteinExistence type="inferred from homology"/>
<name>A0AAD8AF05_DIPPU</name>
<feature type="signal peptide" evidence="9">
    <location>
        <begin position="1"/>
        <end position="17"/>
    </location>
</feature>
<dbReference type="AlphaFoldDB" id="A0AAD8AF05"/>
<dbReference type="InterPro" id="IPR001254">
    <property type="entry name" value="Trypsin_dom"/>
</dbReference>
<keyword evidence="6" id="KW-0865">Zymogen</keyword>
<gene>
    <name evidence="11" type="ORF">L9F63_011260</name>
</gene>
<dbReference type="InterPro" id="IPR009003">
    <property type="entry name" value="Peptidase_S1_PA"/>
</dbReference>
<sequence length="256" mass="27108">MNTFLIITTLLVSSCSAGVRLPRHRPRLDGKIVGGQDADIENYPYQLSFEYFGSHICGASIVGESWVVTAAHCVDGISARNVNLRAGSSHKGRGGSLHQASEIIAHPKFDFYTIDSDIAVIKISSLFRFGRGIHFISLTTEEPKHGDMAVVTGWGTTSSGGVLPDQLQVVSVPIVDRSKCNESYASYGITDNMICAGTDEGGKDSCQGDSGGPLVVAGKLAGIVSWGVGCGSPGYPGVYSNVATLREFVDFHTGVY</sequence>
<keyword evidence="2 8" id="KW-0645">Protease</keyword>
<dbReference type="PROSITE" id="PS00134">
    <property type="entry name" value="TRYPSIN_HIS"/>
    <property type="match status" value="1"/>
</dbReference>
<dbReference type="Proteomes" id="UP001233999">
    <property type="component" value="Unassembled WGS sequence"/>
</dbReference>
<evidence type="ECO:0000256" key="3">
    <source>
        <dbReference type="ARBA" id="ARBA00022729"/>
    </source>
</evidence>
<evidence type="ECO:0000256" key="9">
    <source>
        <dbReference type="SAM" id="SignalP"/>
    </source>
</evidence>
<dbReference type="InterPro" id="IPR033116">
    <property type="entry name" value="TRYPSIN_SER"/>
</dbReference>
<evidence type="ECO:0000256" key="7">
    <source>
        <dbReference type="ARBA" id="ARBA00023157"/>
    </source>
</evidence>